<name>A0ABQ2XX13_9BURK</name>
<sequence>MNALSPIDNQFIDGLKFCAFAYDLFEKIASDVDGVSRIRMRNSIVEKKLIEELLPICKYIQAKYRTGRYISVCWKSGNQNHDAEIIQSGAYIDQGYYHQQAFLEITSAVHPKDYLSRELLNKQGFAFSADGLKRQKDGSIKSEPIVHTNYVYIERFSEILLARIKDKASKRYPDHTTLIVCCCLDMLCTSEEWEYLRRCIEKSQQSHQFEEIYIYETTHEFSFSLWGSSSSNNFEYRTETIANNNEYPQP</sequence>
<proteinExistence type="predicted"/>
<accession>A0ABQ2XX13</accession>
<protein>
    <submittedName>
        <fullName evidence="1">Uncharacterized protein</fullName>
    </submittedName>
</protein>
<reference evidence="2" key="1">
    <citation type="journal article" date="2019" name="Int. J. Syst. Evol. Microbiol.">
        <title>The Global Catalogue of Microorganisms (GCM) 10K type strain sequencing project: providing services to taxonomists for standard genome sequencing and annotation.</title>
        <authorList>
            <consortium name="The Broad Institute Genomics Platform"/>
            <consortium name="The Broad Institute Genome Sequencing Center for Infectious Disease"/>
            <person name="Wu L."/>
            <person name="Ma J."/>
        </authorList>
    </citation>
    <scope>NUCLEOTIDE SEQUENCE [LARGE SCALE GENOMIC DNA]</scope>
    <source>
        <strain evidence="2">KCTC 23917</strain>
    </source>
</reference>
<gene>
    <name evidence="1" type="ORF">GCM10010946_13660</name>
</gene>
<evidence type="ECO:0000313" key="2">
    <source>
        <dbReference type="Proteomes" id="UP000653343"/>
    </source>
</evidence>
<organism evidence="1 2">
    <name type="scientific">Undibacterium squillarum</name>
    <dbReference type="NCBI Taxonomy" id="1131567"/>
    <lineage>
        <taxon>Bacteria</taxon>
        <taxon>Pseudomonadati</taxon>
        <taxon>Pseudomonadota</taxon>
        <taxon>Betaproteobacteria</taxon>
        <taxon>Burkholderiales</taxon>
        <taxon>Oxalobacteraceae</taxon>
        <taxon>Undibacterium</taxon>
    </lineage>
</organism>
<evidence type="ECO:0000313" key="1">
    <source>
        <dbReference type="EMBL" id="GGX36922.1"/>
    </source>
</evidence>
<keyword evidence="2" id="KW-1185">Reference proteome</keyword>
<dbReference type="Proteomes" id="UP000653343">
    <property type="component" value="Unassembled WGS sequence"/>
</dbReference>
<dbReference type="EMBL" id="BMYU01000002">
    <property type="protein sequence ID" value="GGX36922.1"/>
    <property type="molecule type" value="Genomic_DNA"/>
</dbReference>
<comment type="caution">
    <text evidence="1">The sequence shown here is derived from an EMBL/GenBank/DDBJ whole genome shotgun (WGS) entry which is preliminary data.</text>
</comment>